<accession>A0A2V1DDV8</accession>
<sequence length="106" mass="11480">MTPLGCCRNFLESHQDASIHGPSDVESIVNSVGPFPQADMGTAISLVWSRPPIHRLAGHEQRDRGRGRGRGRGMRRSVSQLGANLPYARLDKLTATEVDAQCSAAK</sequence>
<proteinExistence type="predicted"/>
<gene>
    <name evidence="2" type="ORF">DM02DRAFT_731350</name>
</gene>
<evidence type="ECO:0000313" key="2">
    <source>
        <dbReference type="EMBL" id="PVH96238.1"/>
    </source>
</evidence>
<protein>
    <submittedName>
        <fullName evidence="2">Uncharacterized protein</fullName>
    </submittedName>
</protein>
<dbReference type="AlphaFoldDB" id="A0A2V1DDV8"/>
<keyword evidence="3" id="KW-1185">Reference proteome</keyword>
<reference evidence="2 3" key="1">
    <citation type="journal article" date="2018" name="Sci. Rep.">
        <title>Comparative genomics provides insights into the lifestyle and reveals functional heterogeneity of dark septate endophytic fungi.</title>
        <authorList>
            <person name="Knapp D.G."/>
            <person name="Nemeth J.B."/>
            <person name="Barry K."/>
            <person name="Hainaut M."/>
            <person name="Henrissat B."/>
            <person name="Johnson J."/>
            <person name="Kuo A."/>
            <person name="Lim J.H.P."/>
            <person name="Lipzen A."/>
            <person name="Nolan M."/>
            <person name="Ohm R.A."/>
            <person name="Tamas L."/>
            <person name="Grigoriev I.V."/>
            <person name="Spatafora J.W."/>
            <person name="Nagy L.G."/>
            <person name="Kovacs G.M."/>
        </authorList>
    </citation>
    <scope>NUCLEOTIDE SEQUENCE [LARGE SCALE GENOMIC DNA]</scope>
    <source>
        <strain evidence="2 3">DSE2036</strain>
    </source>
</reference>
<name>A0A2V1DDV8_9PLEO</name>
<dbReference type="EMBL" id="KZ805470">
    <property type="protein sequence ID" value="PVH96238.1"/>
    <property type="molecule type" value="Genomic_DNA"/>
</dbReference>
<organism evidence="2 3">
    <name type="scientific">Periconia macrospinosa</name>
    <dbReference type="NCBI Taxonomy" id="97972"/>
    <lineage>
        <taxon>Eukaryota</taxon>
        <taxon>Fungi</taxon>
        <taxon>Dikarya</taxon>
        <taxon>Ascomycota</taxon>
        <taxon>Pezizomycotina</taxon>
        <taxon>Dothideomycetes</taxon>
        <taxon>Pleosporomycetidae</taxon>
        <taxon>Pleosporales</taxon>
        <taxon>Massarineae</taxon>
        <taxon>Periconiaceae</taxon>
        <taxon>Periconia</taxon>
    </lineage>
</organism>
<evidence type="ECO:0000313" key="3">
    <source>
        <dbReference type="Proteomes" id="UP000244855"/>
    </source>
</evidence>
<feature type="compositionally biased region" description="Basic and acidic residues" evidence="1">
    <location>
        <begin position="57"/>
        <end position="66"/>
    </location>
</feature>
<evidence type="ECO:0000256" key="1">
    <source>
        <dbReference type="SAM" id="MobiDB-lite"/>
    </source>
</evidence>
<dbReference type="Proteomes" id="UP000244855">
    <property type="component" value="Unassembled WGS sequence"/>
</dbReference>
<feature type="region of interest" description="Disordered" evidence="1">
    <location>
        <begin position="55"/>
        <end position="78"/>
    </location>
</feature>